<reference evidence="1" key="1">
    <citation type="journal article" date="2014" name="Int. J. Syst. Evol. Microbiol.">
        <title>Complete genome sequence of Corynebacterium casei LMG S-19264T (=DSM 44701T), isolated from a smear-ripened cheese.</title>
        <authorList>
            <consortium name="US DOE Joint Genome Institute (JGI-PGF)"/>
            <person name="Walter F."/>
            <person name="Albersmeier A."/>
            <person name="Kalinowski J."/>
            <person name="Ruckert C."/>
        </authorList>
    </citation>
    <scope>NUCLEOTIDE SEQUENCE</scope>
    <source>
        <strain evidence="1">CCM 7086</strain>
    </source>
</reference>
<reference evidence="1" key="2">
    <citation type="submission" date="2020-09" db="EMBL/GenBank/DDBJ databases">
        <authorList>
            <person name="Sun Q."/>
            <person name="Sedlacek I."/>
        </authorList>
    </citation>
    <scope>NUCLEOTIDE SEQUENCE</scope>
    <source>
        <strain evidence="1">CCM 7086</strain>
    </source>
</reference>
<gene>
    <name evidence="1" type="ORF">GCM10007205_12060</name>
</gene>
<keyword evidence="2" id="KW-1185">Reference proteome</keyword>
<comment type="caution">
    <text evidence="1">The sequence shown here is derived from an EMBL/GenBank/DDBJ whole genome shotgun (WGS) entry which is preliminary data.</text>
</comment>
<dbReference type="AlphaFoldDB" id="A0A8J2UQ59"/>
<proteinExistence type="predicted"/>
<sequence>MRIERHANSENHYATKPLLPLFDNTHSAAPKVACWAPQLRKIYIRAPRNIMRHGTIAQASFISQWKLSYIPRHYRPRRTGKIDFPVHAAFLRHRFHVDRAS</sequence>
<evidence type="ECO:0000313" key="2">
    <source>
        <dbReference type="Proteomes" id="UP000620266"/>
    </source>
</evidence>
<dbReference type="Proteomes" id="UP000620266">
    <property type="component" value="Unassembled WGS sequence"/>
</dbReference>
<name>A0A8J2UQ59_9BURK</name>
<organism evidence="1 2">
    <name type="scientific">Oxalicibacterium flavum</name>
    <dbReference type="NCBI Taxonomy" id="179467"/>
    <lineage>
        <taxon>Bacteria</taxon>
        <taxon>Pseudomonadati</taxon>
        <taxon>Pseudomonadota</taxon>
        <taxon>Betaproteobacteria</taxon>
        <taxon>Burkholderiales</taxon>
        <taxon>Oxalobacteraceae</taxon>
        <taxon>Oxalicibacterium</taxon>
    </lineage>
</organism>
<protein>
    <submittedName>
        <fullName evidence="1">Uncharacterized protein</fullName>
    </submittedName>
</protein>
<evidence type="ECO:0000313" key="1">
    <source>
        <dbReference type="EMBL" id="GGC04422.1"/>
    </source>
</evidence>
<dbReference type="EMBL" id="BMCG01000002">
    <property type="protein sequence ID" value="GGC04422.1"/>
    <property type="molecule type" value="Genomic_DNA"/>
</dbReference>
<accession>A0A8J2UQ59</accession>